<evidence type="ECO:0000313" key="10">
    <source>
        <dbReference type="Proteomes" id="UP000185678"/>
    </source>
</evidence>
<sequence>MAGPEIEHLMQMLARLPGLGPRSARRAALYLIKRRESALEPLAAALAQVAERVRPCPQCGNFDTASPCSLCADPRRDDGVICVVEDVDDLWALERTRAFSGRYHVLGGLLSALDGIGPEDLHLPRLLERAGQPVVQEIILALPATIEGQTTAHYIADRLKAAETPDHSLRVSGLAHGVPVGGELDYLDDGTLSQALRARRPV</sequence>
<dbReference type="AlphaFoldDB" id="A0A1N7JCP1"/>
<keyword evidence="6 7" id="KW-0234">DNA repair</keyword>
<dbReference type="GO" id="GO:0003677">
    <property type="term" value="F:DNA binding"/>
    <property type="evidence" value="ECO:0007669"/>
    <property type="project" value="UniProtKB-UniRule"/>
</dbReference>
<dbReference type="InterPro" id="IPR023627">
    <property type="entry name" value="Rcmb_RecR"/>
</dbReference>
<dbReference type="SUPFAM" id="SSF111304">
    <property type="entry name" value="Recombination protein RecR"/>
    <property type="match status" value="1"/>
</dbReference>
<dbReference type="Gene3D" id="1.10.8.420">
    <property type="entry name" value="RecR Domain 1"/>
    <property type="match status" value="1"/>
</dbReference>
<keyword evidence="4 7" id="KW-0862">Zinc</keyword>
<name>A0A1N7JCP1_9PROT</name>
<dbReference type="InterPro" id="IPR000093">
    <property type="entry name" value="DNA_Rcmb_RecR"/>
</dbReference>
<proteinExistence type="inferred from homology"/>
<evidence type="ECO:0000256" key="7">
    <source>
        <dbReference type="HAMAP-Rule" id="MF_00017"/>
    </source>
</evidence>
<keyword evidence="10" id="KW-1185">Reference proteome</keyword>
<dbReference type="GO" id="GO:0006281">
    <property type="term" value="P:DNA repair"/>
    <property type="evidence" value="ECO:0007669"/>
    <property type="project" value="UniProtKB-UniRule"/>
</dbReference>
<evidence type="ECO:0000256" key="1">
    <source>
        <dbReference type="ARBA" id="ARBA00022723"/>
    </source>
</evidence>
<dbReference type="NCBIfam" id="TIGR00615">
    <property type="entry name" value="recR"/>
    <property type="match status" value="1"/>
</dbReference>
<keyword evidence="2 7" id="KW-0227">DNA damage</keyword>
<comment type="similarity">
    <text evidence="7">Belongs to the RecR family.</text>
</comment>
<evidence type="ECO:0000256" key="5">
    <source>
        <dbReference type="ARBA" id="ARBA00023172"/>
    </source>
</evidence>
<dbReference type="CDD" id="cd01025">
    <property type="entry name" value="TOPRIM_recR"/>
    <property type="match status" value="1"/>
</dbReference>
<feature type="domain" description="Toprim" evidence="8">
    <location>
        <begin position="79"/>
        <end position="179"/>
    </location>
</feature>
<dbReference type="STRING" id="80876.SAMN05421779_102105"/>
<dbReference type="PANTHER" id="PTHR30446">
    <property type="entry name" value="RECOMBINATION PROTEIN RECR"/>
    <property type="match status" value="1"/>
</dbReference>
<dbReference type="Proteomes" id="UP000185678">
    <property type="component" value="Unassembled WGS sequence"/>
</dbReference>
<dbReference type="PROSITE" id="PS50880">
    <property type="entry name" value="TOPRIM"/>
    <property type="match status" value="1"/>
</dbReference>
<organism evidence="9 10">
    <name type="scientific">Insolitispirillum peregrinum</name>
    <dbReference type="NCBI Taxonomy" id="80876"/>
    <lineage>
        <taxon>Bacteria</taxon>
        <taxon>Pseudomonadati</taxon>
        <taxon>Pseudomonadota</taxon>
        <taxon>Alphaproteobacteria</taxon>
        <taxon>Rhodospirillales</taxon>
        <taxon>Novispirillaceae</taxon>
        <taxon>Insolitispirillum</taxon>
    </lineage>
</organism>
<dbReference type="Gene3D" id="6.10.250.240">
    <property type="match status" value="1"/>
</dbReference>
<keyword evidence="3 7" id="KW-0863">Zinc-finger</keyword>
<comment type="function">
    <text evidence="7">May play a role in DNA repair. It seems to be involved in an RecBC-independent recombinational process of DNA repair. It may act with RecF and RecO.</text>
</comment>
<dbReference type="SMART" id="SM00493">
    <property type="entry name" value="TOPRIM"/>
    <property type="match status" value="1"/>
</dbReference>
<dbReference type="Pfam" id="PF21175">
    <property type="entry name" value="RecR_C"/>
    <property type="match status" value="1"/>
</dbReference>
<dbReference type="Gene3D" id="3.40.1360.10">
    <property type="match status" value="1"/>
</dbReference>
<evidence type="ECO:0000256" key="4">
    <source>
        <dbReference type="ARBA" id="ARBA00022833"/>
    </source>
</evidence>
<evidence type="ECO:0000256" key="2">
    <source>
        <dbReference type="ARBA" id="ARBA00022763"/>
    </source>
</evidence>
<dbReference type="Pfam" id="PF13662">
    <property type="entry name" value="Toprim_4"/>
    <property type="match status" value="1"/>
</dbReference>
<dbReference type="EMBL" id="FTOA01000002">
    <property type="protein sequence ID" value="SIS47067.1"/>
    <property type="molecule type" value="Genomic_DNA"/>
</dbReference>
<dbReference type="PROSITE" id="PS01300">
    <property type="entry name" value="RECR"/>
    <property type="match status" value="1"/>
</dbReference>
<dbReference type="Pfam" id="PF02132">
    <property type="entry name" value="RecR_ZnF"/>
    <property type="match status" value="1"/>
</dbReference>
<gene>
    <name evidence="7" type="primary">recR</name>
    <name evidence="9" type="ORF">SAMN05421779_102105</name>
</gene>
<feature type="zinc finger region" description="C4-type" evidence="7">
    <location>
        <begin position="56"/>
        <end position="71"/>
    </location>
</feature>
<dbReference type="InterPro" id="IPR006171">
    <property type="entry name" value="TOPRIM_dom"/>
</dbReference>
<dbReference type="OrthoDB" id="9802672at2"/>
<dbReference type="GO" id="GO:0008270">
    <property type="term" value="F:zinc ion binding"/>
    <property type="evidence" value="ECO:0007669"/>
    <property type="project" value="UniProtKB-KW"/>
</dbReference>
<evidence type="ECO:0000259" key="8">
    <source>
        <dbReference type="PROSITE" id="PS50880"/>
    </source>
</evidence>
<reference evidence="9 10" key="1">
    <citation type="submission" date="2017-01" db="EMBL/GenBank/DDBJ databases">
        <authorList>
            <person name="Mah S.A."/>
            <person name="Swanson W.J."/>
            <person name="Moy G.W."/>
            <person name="Vacquier V.D."/>
        </authorList>
    </citation>
    <scope>NUCLEOTIDE SEQUENCE [LARGE SCALE GENOMIC DNA]</scope>
    <source>
        <strain evidence="9 10">DSM 11589</strain>
    </source>
</reference>
<keyword evidence="5 7" id="KW-0233">DNA recombination</keyword>
<protein>
    <recommendedName>
        <fullName evidence="7">Recombination protein RecR</fullName>
    </recommendedName>
</protein>
<dbReference type="InterPro" id="IPR034137">
    <property type="entry name" value="TOPRIM_RecR"/>
</dbReference>
<accession>A0A1N7JCP1</accession>
<evidence type="ECO:0000313" key="9">
    <source>
        <dbReference type="EMBL" id="SIS47067.1"/>
    </source>
</evidence>
<evidence type="ECO:0000256" key="6">
    <source>
        <dbReference type="ARBA" id="ARBA00023204"/>
    </source>
</evidence>
<dbReference type="Pfam" id="PF21176">
    <property type="entry name" value="RecR_HhH"/>
    <property type="match status" value="1"/>
</dbReference>
<evidence type="ECO:0000256" key="3">
    <source>
        <dbReference type="ARBA" id="ARBA00022771"/>
    </source>
</evidence>
<dbReference type="GO" id="GO:0006310">
    <property type="term" value="P:DNA recombination"/>
    <property type="evidence" value="ECO:0007669"/>
    <property type="project" value="UniProtKB-UniRule"/>
</dbReference>
<dbReference type="PANTHER" id="PTHR30446:SF0">
    <property type="entry name" value="RECOMBINATION PROTEIN RECR"/>
    <property type="match status" value="1"/>
</dbReference>
<dbReference type="RefSeq" id="WP_076399020.1">
    <property type="nucleotide sequence ID" value="NZ_FTOA01000002.1"/>
</dbReference>
<dbReference type="InterPro" id="IPR015967">
    <property type="entry name" value="Rcmb_RecR_Znf"/>
</dbReference>
<keyword evidence="1 7" id="KW-0479">Metal-binding</keyword>
<dbReference type="HAMAP" id="MF_00017">
    <property type="entry name" value="RecR"/>
    <property type="match status" value="1"/>
</dbReference>